<dbReference type="AlphaFoldDB" id="A0A9Q1QNG0"/>
<dbReference type="Proteomes" id="UP001153076">
    <property type="component" value="Unassembled WGS sequence"/>
</dbReference>
<name>A0A9Q1QNG0_9CARY</name>
<organism evidence="1 2">
    <name type="scientific">Carnegiea gigantea</name>
    <dbReference type="NCBI Taxonomy" id="171969"/>
    <lineage>
        <taxon>Eukaryota</taxon>
        <taxon>Viridiplantae</taxon>
        <taxon>Streptophyta</taxon>
        <taxon>Embryophyta</taxon>
        <taxon>Tracheophyta</taxon>
        <taxon>Spermatophyta</taxon>
        <taxon>Magnoliopsida</taxon>
        <taxon>eudicotyledons</taxon>
        <taxon>Gunneridae</taxon>
        <taxon>Pentapetalae</taxon>
        <taxon>Caryophyllales</taxon>
        <taxon>Cactineae</taxon>
        <taxon>Cactaceae</taxon>
        <taxon>Cactoideae</taxon>
        <taxon>Echinocereeae</taxon>
        <taxon>Carnegiea</taxon>
    </lineage>
</organism>
<proteinExistence type="predicted"/>
<reference evidence="1" key="1">
    <citation type="submission" date="2022-04" db="EMBL/GenBank/DDBJ databases">
        <title>Carnegiea gigantea Genome sequencing and assembly v2.</title>
        <authorList>
            <person name="Copetti D."/>
            <person name="Sanderson M.J."/>
            <person name="Burquez A."/>
            <person name="Wojciechowski M.F."/>
        </authorList>
    </citation>
    <scope>NUCLEOTIDE SEQUENCE</scope>
    <source>
        <strain evidence="1">SGP5-SGP5p</strain>
        <tissue evidence="1">Aerial part</tissue>
    </source>
</reference>
<dbReference type="EMBL" id="JAKOGI010000023">
    <property type="protein sequence ID" value="KAJ8449218.1"/>
    <property type="molecule type" value="Genomic_DNA"/>
</dbReference>
<evidence type="ECO:0000313" key="1">
    <source>
        <dbReference type="EMBL" id="KAJ8449218.1"/>
    </source>
</evidence>
<keyword evidence="2" id="KW-1185">Reference proteome</keyword>
<protein>
    <submittedName>
        <fullName evidence="1">Uncharacterized protein</fullName>
    </submittedName>
</protein>
<sequence length="220" mass="24190">MSTPWEKATELMILYDCGKPVDIIPAQGNGYQRHTADNCPTRMEKVSVRTLDVENQSLRADLLTANVTLHQYMKVEMGTKLLLHDDAVRGCLLLFWLSPLPLSLALSSSVIAASSSSLANTPTSVQLSSINDTLSSILPSAFSGVNSLPNDICNSSSIIDPFRGHSLRDDPGTFCTGDSTCRFVVLLNFILLLHDAIRIRHSNIHKIRPNTPTLHRSTYN</sequence>
<gene>
    <name evidence="1" type="ORF">Cgig2_021682</name>
</gene>
<evidence type="ECO:0000313" key="2">
    <source>
        <dbReference type="Proteomes" id="UP001153076"/>
    </source>
</evidence>
<comment type="caution">
    <text evidence="1">The sequence shown here is derived from an EMBL/GenBank/DDBJ whole genome shotgun (WGS) entry which is preliminary data.</text>
</comment>
<accession>A0A9Q1QNG0</accession>